<organism evidence="2 3">
    <name type="scientific">Parathielavia appendiculata</name>
    <dbReference type="NCBI Taxonomy" id="2587402"/>
    <lineage>
        <taxon>Eukaryota</taxon>
        <taxon>Fungi</taxon>
        <taxon>Dikarya</taxon>
        <taxon>Ascomycota</taxon>
        <taxon>Pezizomycotina</taxon>
        <taxon>Sordariomycetes</taxon>
        <taxon>Sordariomycetidae</taxon>
        <taxon>Sordariales</taxon>
        <taxon>Chaetomiaceae</taxon>
        <taxon>Parathielavia</taxon>
    </lineage>
</organism>
<reference evidence="2" key="1">
    <citation type="journal article" date="2023" name="Mol. Phylogenet. Evol.">
        <title>Genome-scale phylogeny and comparative genomics of the fungal order Sordariales.</title>
        <authorList>
            <person name="Hensen N."/>
            <person name="Bonometti L."/>
            <person name="Westerberg I."/>
            <person name="Brannstrom I.O."/>
            <person name="Guillou S."/>
            <person name="Cros-Aarteil S."/>
            <person name="Calhoun S."/>
            <person name="Haridas S."/>
            <person name="Kuo A."/>
            <person name="Mondo S."/>
            <person name="Pangilinan J."/>
            <person name="Riley R."/>
            <person name="LaButti K."/>
            <person name="Andreopoulos B."/>
            <person name="Lipzen A."/>
            <person name="Chen C."/>
            <person name="Yan M."/>
            <person name="Daum C."/>
            <person name="Ng V."/>
            <person name="Clum A."/>
            <person name="Steindorff A."/>
            <person name="Ohm R.A."/>
            <person name="Martin F."/>
            <person name="Silar P."/>
            <person name="Natvig D.O."/>
            <person name="Lalanne C."/>
            <person name="Gautier V."/>
            <person name="Ament-Velasquez S.L."/>
            <person name="Kruys A."/>
            <person name="Hutchinson M.I."/>
            <person name="Powell A.J."/>
            <person name="Barry K."/>
            <person name="Miller A.N."/>
            <person name="Grigoriev I.V."/>
            <person name="Debuchy R."/>
            <person name="Gladieux P."/>
            <person name="Hiltunen Thoren M."/>
            <person name="Johannesson H."/>
        </authorList>
    </citation>
    <scope>NUCLEOTIDE SEQUENCE</scope>
    <source>
        <strain evidence="2">CBS 731.68</strain>
    </source>
</reference>
<reference evidence="2" key="2">
    <citation type="submission" date="2023-05" db="EMBL/GenBank/DDBJ databases">
        <authorList>
            <consortium name="Lawrence Berkeley National Laboratory"/>
            <person name="Steindorff A."/>
            <person name="Hensen N."/>
            <person name="Bonometti L."/>
            <person name="Westerberg I."/>
            <person name="Brannstrom I.O."/>
            <person name="Guillou S."/>
            <person name="Cros-Aarteil S."/>
            <person name="Calhoun S."/>
            <person name="Haridas S."/>
            <person name="Kuo A."/>
            <person name="Mondo S."/>
            <person name="Pangilinan J."/>
            <person name="Riley R."/>
            <person name="Labutti K."/>
            <person name="Andreopoulos B."/>
            <person name="Lipzen A."/>
            <person name="Chen C."/>
            <person name="Yanf M."/>
            <person name="Daum C."/>
            <person name="Ng V."/>
            <person name="Clum A."/>
            <person name="Ohm R."/>
            <person name="Martin F."/>
            <person name="Silar P."/>
            <person name="Natvig D."/>
            <person name="Lalanne C."/>
            <person name="Gautier V."/>
            <person name="Ament-Velasquez S.L."/>
            <person name="Kruys A."/>
            <person name="Hutchinson M.I."/>
            <person name="Powell A.J."/>
            <person name="Barry K."/>
            <person name="Miller A.N."/>
            <person name="Grigoriev I.V."/>
            <person name="Debuchy R."/>
            <person name="Gladieux P."/>
            <person name="Thoren M.H."/>
            <person name="Johannesson H."/>
        </authorList>
    </citation>
    <scope>NUCLEOTIDE SEQUENCE</scope>
    <source>
        <strain evidence="2">CBS 731.68</strain>
    </source>
</reference>
<feature type="region of interest" description="Disordered" evidence="1">
    <location>
        <begin position="476"/>
        <end position="507"/>
    </location>
</feature>
<dbReference type="RefSeq" id="XP_062653202.1">
    <property type="nucleotide sequence ID" value="XM_062791897.1"/>
</dbReference>
<evidence type="ECO:0000313" key="3">
    <source>
        <dbReference type="Proteomes" id="UP001302602"/>
    </source>
</evidence>
<evidence type="ECO:0000256" key="1">
    <source>
        <dbReference type="SAM" id="MobiDB-lite"/>
    </source>
</evidence>
<sequence length="704" mass="76391">MTARGTSYPPARWTTWSPAQLTSRTEIHPQYVKVPSDQQKLLDRPDAWSTGDFPNVPPKVLDDAKANYIRGAQLCSDGDGKGHSPQPESLSHTGRDQLSSQSPSSSQSERKQLSSQPASPARTTTVHDESNRTSPSAEDSAEEDEKTGTPIPWTPSPSAHHRAPCQALCLTGAASSPSRASSERRGALPAGKAVFQAGPLADFPPSSSVASESGLEIEVPKAITDVLEATIRKPVAVIQPTPPSAQIIPCTLIERTSPAQAPGPKRRRRMRDPATVFSSPGRPVGQSHAPRLALDESRPARSPRSSGRVVRLSSPVLGVPPRHLTEPSPVMPAANQPDTVTGPPRLANDQGSSNPLERLPPKGPASQVPFTAFTLAYPDYQSSLKDFLRGIMCVLKLQKDKALTEFLYDDFVRVFSGEYLAYIETVARDQPALPAIHWYNENVSRPLYVKGVLNKDNVKDVIRQYPEELRAIQQDLETAKTSGRGRSGRRTPGTTTERKQMTQSPSIETDNNHVLLQKRFPVTIASTSSEPLARQTGMRTDRGPVAVEPRAMNQERGTIGQLASSIDLAVPSPASRFLGKTDESSVLHTPASRPSAFLTQVDSSLPDISRTRAIQVTEMRLPAASAFPSIGPSQLSNPDSIPDVTRKRTASPRVSSRSTVPGPGAEFKRPRLTTQHAEKRDLEFRKFLMWKKTQSSAPQGSIAS</sequence>
<accession>A0AAN6UBF1</accession>
<name>A0AAN6UBF1_9PEZI</name>
<feature type="compositionally biased region" description="Low complexity" evidence="1">
    <location>
        <begin position="300"/>
        <end position="316"/>
    </location>
</feature>
<feature type="region of interest" description="Disordered" evidence="1">
    <location>
        <begin position="256"/>
        <end position="363"/>
    </location>
</feature>
<dbReference type="GeneID" id="87828666"/>
<dbReference type="EMBL" id="MU853223">
    <property type="protein sequence ID" value="KAK4129431.1"/>
    <property type="molecule type" value="Genomic_DNA"/>
</dbReference>
<dbReference type="Proteomes" id="UP001302602">
    <property type="component" value="Unassembled WGS sequence"/>
</dbReference>
<gene>
    <name evidence="2" type="ORF">N657DRAFT_640056</name>
</gene>
<proteinExistence type="predicted"/>
<feature type="region of interest" description="Disordered" evidence="1">
    <location>
        <begin position="73"/>
        <end position="161"/>
    </location>
</feature>
<comment type="caution">
    <text evidence="2">The sequence shown here is derived from an EMBL/GenBank/DDBJ whole genome shotgun (WGS) entry which is preliminary data.</text>
</comment>
<evidence type="ECO:0000313" key="2">
    <source>
        <dbReference type="EMBL" id="KAK4129431.1"/>
    </source>
</evidence>
<feature type="compositionally biased region" description="Polar residues" evidence="1">
    <location>
        <begin position="14"/>
        <end position="24"/>
    </location>
</feature>
<dbReference type="AlphaFoldDB" id="A0AAN6UBF1"/>
<feature type="region of interest" description="Disordered" evidence="1">
    <location>
        <begin position="627"/>
        <end position="678"/>
    </location>
</feature>
<feature type="compositionally biased region" description="Low complexity" evidence="1">
    <location>
        <begin position="97"/>
        <end position="107"/>
    </location>
</feature>
<feature type="region of interest" description="Disordered" evidence="1">
    <location>
        <begin position="1"/>
        <end position="60"/>
    </location>
</feature>
<keyword evidence="3" id="KW-1185">Reference proteome</keyword>
<protein>
    <submittedName>
        <fullName evidence="2">Uncharacterized protein</fullName>
    </submittedName>
</protein>